<evidence type="ECO:0000256" key="5">
    <source>
        <dbReference type="ARBA" id="ARBA00023319"/>
    </source>
</evidence>
<dbReference type="InterPro" id="IPR036179">
    <property type="entry name" value="Ig-like_dom_sf"/>
</dbReference>
<organism>
    <name type="scientific">Branchiostoma floridae</name>
    <name type="common">Florida lancelet</name>
    <name type="synonym">Amphioxus</name>
    <dbReference type="NCBI Taxonomy" id="7739"/>
    <lineage>
        <taxon>Eukaryota</taxon>
        <taxon>Metazoa</taxon>
        <taxon>Chordata</taxon>
        <taxon>Cephalochordata</taxon>
        <taxon>Leptocardii</taxon>
        <taxon>Amphioxiformes</taxon>
        <taxon>Branchiostomatidae</taxon>
        <taxon>Branchiostoma</taxon>
    </lineage>
</organism>
<dbReference type="EMBL" id="GG666644">
    <property type="protein sequence ID" value="EEN46365.1"/>
    <property type="molecule type" value="Genomic_DNA"/>
</dbReference>
<evidence type="ECO:0000256" key="3">
    <source>
        <dbReference type="ARBA" id="ARBA00023157"/>
    </source>
</evidence>
<dbReference type="Pfam" id="PF07679">
    <property type="entry name" value="I-set"/>
    <property type="match status" value="1"/>
</dbReference>
<dbReference type="SUPFAM" id="SSF48726">
    <property type="entry name" value="Immunoglobulin"/>
    <property type="match status" value="2"/>
</dbReference>
<dbReference type="InterPro" id="IPR003599">
    <property type="entry name" value="Ig_sub"/>
</dbReference>
<dbReference type="STRING" id="7739.C3ZMA9"/>
<gene>
    <name evidence="7" type="ORF">BRAFLDRAFT_216308</name>
</gene>
<dbReference type="InterPro" id="IPR007110">
    <property type="entry name" value="Ig-like_dom"/>
</dbReference>
<dbReference type="PANTHER" id="PTHR11640">
    <property type="entry name" value="NEPHRIN"/>
    <property type="match status" value="1"/>
</dbReference>
<sequence length="167" mass="19548">MDAKVTVLFNQDDFSLKCQADGNPKPHIRWRRKDTALRWENPLRFHRIRYDEGTTSIVTVQEVREEDGGVYICKATNMFGSDQKEIPKMYVDSVSPSDPPVIETTMDSKVTVMLHREDFSLNCQAEGNPKPQTRWRRKDTSLYWENPLRFHRVRYDVEGTYQCVATS</sequence>
<dbReference type="Gene3D" id="2.60.40.10">
    <property type="entry name" value="Immunoglobulins"/>
    <property type="match status" value="2"/>
</dbReference>
<proteinExistence type="predicted"/>
<keyword evidence="4" id="KW-0325">Glycoprotein</keyword>
<protein>
    <recommendedName>
        <fullName evidence="6">Ig-like domain-containing protein</fullName>
    </recommendedName>
</protein>
<name>C3ZMA9_BRAFL</name>
<dbReference type="InterPro" id="IPR003598">
    <property type="entry name" value="Ig_sub2"/>
</dbReference>
<reference evidence="7" key="1">
    <citation type="journal article" date="2008" name="Nature">
        <title>The amphioxus genome and the evolution of the chordate karyotype.</title>
        <authorList>
            <consortium name="US DOE Joint Genome Institute (JGI-PGF)"/>
            <person name="Putnam N.H."/>
            <person name="Butts T."/>
            <person name="Ferrier D.E.K."/>
            <person name="Furlong R.F."/>
            <person name="Hellsten U."/>
            <person name="Kawashima T."/>
            <person name="Robinson-Rechavi M."/>
            <person name="Shoguchi E."/>
            <person name="Terry A."/>
            <person name="Yu J.-K."/>
            <person name="Benito-Gutierrez E.L."/>
            <person name="Dubchak I."/>
            <person name="Garcia-Fernandez J."/>
            <person name="Gibson-Brown J.J."/>
            <person name="Grigoriev I.V."/>
            <person name="Horton A.C."/>
            <person name="de Jong P.J."/>
            <person name="Jurka J."/>
            <person name="Kapitonov V.V."/>
            <person name="Kohara Y."/>
            <person name="Kuroki Y."/>
            <person name="Lindquist E."/>
            <person name="Lucas S."/>
            <person name="Osoegawa K."/>
            <person name="Pennacchio L.A."/>
            <person name="Salamov A.A."/>
            <person name="Satou Y."/>
            <person name="Sauka-Spengler T."/>
            <person name="Schmutz J."/>
            <person name="Shin-I T."/>
            <person name="Toyoda A."/>
            <person name="Bronner-Fraser M."/>
            <person name="Fujiyama A."/>
            <person name="Holland L.Z."/>
            <person name="Holland P.W.H."/>
            <person name="Satoh N."/>
            <person name="Rokhsar D.S."/>
        </authorList>
    </citation>
    <scope>NUCLEOTIDE SEQUENCE [LARGE SCALE GENOMIC DNA]</scope>
    <source>
        <strain evidence="7">S238N-H82</strain>
        <tissue evidence="7">Testes</tissue>
    </source>
</reference>
<dbReference type="PROSITE" id="PS50835">
    <property type="entry name" value="IG_LIKE"/>
    <property type="match status" value="2"/>
</dbReference>
<dbReference type="AlphaFoldDB" id="C3ZMA9"/>
<dbReference type="SMART" id="SM00409">
    <property type="entry name" value="IG"/>
    <property type="match status" value="2"/>
</dbReference>
<dbReference type="SMART" id="SM00408">
    <property type="entry name" value="IGc2"/>
    <property type="match status" value="2"/>
</dbReference>
<dbReference type="eggNOG" id="KOG4475">
    <property type="taxonomic scope" value="Eukaryota"/>
</dbReference>
<dbReference type="InterPro" id="IPR051275">
    <property type="entry name" value="Cell_adhesion_signaling"/>
</dbReference>
<evidence type="ECO:0000256" key="4">
    <source>
        <dbReference type="ARBA" id="ARBA00023180"/>
    </source>
</evidence>
<keyword evidence="5" id="KW-0393">Immunoglobulin domain</keyword>
<evidence type="ECO:0000256" key="2">
    <source>
        <dbReference type="ARBA" id="ARBA00023136"/>
    </source>
</evidence>
<keyword evidence="2" id="KW-0472">Membrane</keyword>
<dbReference type="InterPro" id="IPR013783">
    <property type="entry name" value="Ig-like_fold"/>
</dbReference>
<feature type="domain" description="Ig-like" evidence="6">
    <location>
        <begin position="1"/>
        <end position="87"/>
    </location>
</feature>
<dbReference type="PANTHER" id="PTHR11640:SF164">
    <property type="entry name" value="MAM DOMAIN-CONTAINING GLYCOSYLPHOSPHATIDYLINOSITOL ANCHOR PROTEIN 1"/>
    <property type="match status" value="1"/>
</dbReference>
<dbReference type="InParanoid" id="C3ZMA9"/>
<feature type="domain" description="Ig-like" evidence="6">
    <location>
        <begin position="99"/>
        <end position="167"/>
    </location>
</feature>
<dbReference type="Pfam" id="PF13927">
    <property type="entry name" value="Ig_3"/>
    <property type="match status" value="1"/>
</dbReference>
<dbReference type="InterPro" id="IPR013098">
    <property type="entry name" value="Ig_I-set"/>
</dbReference>
<evidence type="ECO:0000313" key="7">
    <source>
        <dbReference type="EMBL" id="EEN46365.1"/>
    </source>
</evidence>
<evidence type="ECO:0000256" key="1">
    <source>
        <dbReference type="ARBA" id="ARBA00004479"/>
    </source>
</evidence>
<feature type="non-terminal residue" evidence="7">
    <location>
        <position position="167"/>
    </location>
</feature>
<keyword evidence="3" id="KW-1015">Disulfide bond</keyword>
<dbReference type="GO" id="GO:0016020">
    <property type="term" value="C:membrane"/>
    <property type="evidence" value="ECO:0007669"/>
    <property type="project" value="UniProtKB-SubCell"/>
</dbReference>
<accession>C3ZMA9</accession>
<evidence type="ECO:0000259" key="6">
    <source>
        <dbReference type="PROSITE" id="PS50835"/>
    </source>
</evidence>
<comment type="subcellular location">
    <subcellularLocation>
        <location evidence="1">Membrane</location>
        <topology evidence="1">Single-pass type I membrane protein</topology>
    </subcellularLocation>
</comment>